<dbReference type="InterPro" id="IPR029787">
    <property type="entry name" value="Nucleotide_cyclase"/>
</dbReference>
<keyword evidence="9" id="KW-0675">Receptor</keyword>
<evidence type="ECO:0000256" key="1">
    <source>
        <dbReference type="ARBA" id="ARBA00004479"/>
    </source>
</evidence>
<evidence type="ECO:0000256" key="10">
    <source>
        <dbReference type="ARBA" id="ARBA00023180"/>
    </source>
</evidence>
<dbReference type="OrthoDB" id="1890790at2759"/>
<keyword evidence="7" id="KW-0342">GTP-binding</keyword>
<dbReference type="GO" id="GO:0004016">
    <property type="term" value="F:adenylate cyclase activity"/>
    <property type="evidence" value="ECO:0007669"/>
    <property type="project" value="TreeGrafter"/>
</dbReference>
<comment type="subcellular location">
    <subcellularLocation>
        <location evidence="1">Membrane</location>
        <topology evidence="1">Single-pass type I membrane protein</topology>
    </subcellularLocation>
</comment>
<keyword evidence="3 15" id="KW-0812">Transmembrane</keyword>
<name>A0A8J2WNZ9_9CRUS</name>
<reference evidence="17" key="1">
    <citation type="submission" date="2021-11" db="EMBL/GenBank/DDBJ databases">
        <authorList>
            <person name="Schell T."/>
        </authorList>
    </citation>
    <scope>NUCLEOTIDE SEQUENCE</scope>
    <source>
        <strain evidence="17">M5</strain>
    </source>
</reference>
<organism evidence="17 18">
    <name type="scientific">Daphnia galeata</name>
    <dbReference type="NCBI Taxonomy" id="27404"/>
    <lineage>
        <taxon>Eukaryota</taxon>
        <taxon>Metazoa</taxon>
        <taxon>Ecdysozoa</taxon>
        <taxon>Arthropoda</taxon>
        <taxon>Crustacea</taxon>
        <taxon>Branchiopoda</taxon>
        <taxon>Diplostraca</taxon>
        <taxon>Cladocera</taxon>
        <taxon>Anomopoda</taxon>
        <taxon>Daphniidae</taxon>
        <taxon>Daphnia</taxon>
    </lineage>
</organism>
<dbReference type="Pfam" id="PF08376">
    <property type="entry name" value="NIT"/>
    <property type="match status" value="1"/>
</dbReference>
<dbReference type="InterPro" id="IPR018297">
    <property type="entry name" value="A/G_cyclase_CS"/>
</dbReference>
<keyword evidence="12" id="KW-0141">cGMP biosynthesis</keyword>
<dbReference type="SMART" id="SM00044">
    <property type="entry name" value="CYCc"/>
    <property type="match status" value="1"/>
</dbReference>
<dbReference type="GO" id="GO:0005886">
    <property type="term" value="C:plasma membrane"/>
    <property type="evidence" value="ECO:0007669"/>
    <property type="project" value="TreeGrafter"/>
</dbReference>
<dbReference type="EMBL" id="CAKKLH010000223">
    <property type="protein sequence ID" value="CAH0106140.1"/>
    <property type="molecule type" value="Genomic_DNA"/>
</dbReference>
<keyword evidence="5" id="KW-0547">Nucleotide-binding</keyword>
<gene>
    <name evidence="17" type="ORF">DGAL_LOCUS9291</name>
</gene>
<dbReference type="Pfam" id="PF00211">
    <property type="entry name" value="Guanylate_cyc"/>
    <property type="match status" value="1"/>
</dbReference>
<keyword evidence="11 13" id="KW-0456">Lyase</keyword>
<proteinExistence type="inferred from homology"/>
<accession>A0A8J2WNZ9</accession>
<feature type="domain" description="Guanylate cyclase" evidence="16">
    <location>
        <begin position="580"/>
        <end position="710"/>
    </location>
</feature>
<evidence type="ECO:0000256" key="14">
    <source>
        <dbReference type="SAM" id="MobiDB-lite"/>
    </source>
</evidence>
<evidence type="ECO:0000256" key="15">
    <source>
        <dbReference type="SAM" id="Phobius"/>
    </source>
</evidence>
<dbReference type="PROSITE" id="PS50125">
    <property type="entry name" value="GUANYLATE_CYCLASE_2"/>
    <property type="match status" value="1"/>
</dbReference>
<dbReference type="PROSITE" id="PS00452">
    <property type="entry name" value="GUANYLATE_CYCLASE_1"/>
    <property type="match status" value="1"/>
</dbReference>
<dbReference type="GO" id="GO:0005525">
    <property type="term" value="F:GTP binding"/>
    <property type="evidence" value="ECO:0007669"/>
    <property type="project" value="UniProtKB-KW"/>
</dbReference>
<dbReference type="GO" id="GO:0035556">
    <property type="term" value="P:intracellular signal transduction"/>
    <property type="evidence" value="ECO:0007669"/>
    <property type="project" value="InterPro"/>
</dbReference>
<feature type="transmembrane region" description="Helical" evidence="15">
    <location>
        <begin position="501"/>
        <end position="521"/>
    </location>
</feature>
<evidence type="ECO:0000256" key="12">
    <source>
        <dbReference type="ARBA" id="ARBA00023293"/>
    </source>
</evidence>
<evidence type="ECO:0000313" key="18">
    <source>
        <dbReference type="Proteomes" id="UP000789390"/>
    </source>
</evidence>
<keyword evidence="10" id="KW-0325">Glycoprotein</keyword>
<evidence type="ECO:0000256" key="9">
    <source>
        <dbReference type="ARBA" id="ARBA00023170"/>
    </source>
</evidence>
<evidence type="ECO:0000313" key="17">
    <source>
        <dbReference type="EMBL" id="CAH0106140.1"/>
    </source>
</evidence>
<dbReference type="InterPro" id="IPR001054">
    <property type="entry name" value="A/G_cyclase"/>
</dbReference>
<dbReference type="CDD" id="cd07302">
    <property type="entry name" value="CHD"/>
    <property type="match status" value="1"/>
</dbReference>
<evidence type="ECO:0000256" key="4">
    <source>
        <dbReference type="ARBA" id="ARBA00022729"/>
    </source>
</evidence>
<evidence type="ECO:0000256" key="6">
    <source>
        <dbReference type="ARBA" id="ARBA00022989"/>
    </source>
</evidence>
<evidence type="ECO:0000256" key="13">
    <source>
        <dbReference type="RuleBase" id="RU000405"/>
    </source>
</evidence>
<evidence type="ECO:0000256" key="5">
    <source>
        <dbReference type="ARBA" id="ARBA00022741"/>
    </source>
</evidence>
<dbReference type="InterPro" id="IPR050401">
    <property type="entry name" value="Cyclic_nucleotide_synthase"/>
</dbReference>
<dbReference type="GO" id="GO:0004383">
    <property type="term" value="F:guanylate cyclase activity"/>
    <property type="evidence" value="ECO:0007669"/>
    <property type="project" value="UniProtKB-EC"/>
</dbReference>
<protein>
    <recommendedName>
        <fullName evidence="2">guanylate cyclase</fullName>
        <ecNumber evidence="2">4.6.1.2</ecNumber>
    </recommendedName>
</protein>
<keyword evidence="8 15" id="KW-0472">Membrane</keyword>
<comment type="caution">
    <text evidence="17">The sequence shown here is derived from an EMBL/GenBank/DDBJ whole genome shotgun (WGS) entry which is preliminary data.</text>
</comment>
<feature type="region of interest" description="Disordered" evidence="14">
    <location>
        <begin position="136"/>
        <end position="169"/>
    </location>
</feature>
<dbReference type="AlphaFoldDB" id="A0A8J2WNZ9"/>
<feature type="compositionally biased region" description="Polar residues" evidence="14">
    <location>
        <begin position="157"/>
        <end position="169"/>
    </location>
</feature>
<evidence type="ECO:0000256" key="8">
    <source>
        <dbReference type="ARBA" id="ARBA00023136"/>
    </source>
</evidence>
<dbReference type="Proteomes" id="UP000789390">
    <property type="component" value="Unassembled WGS sequence"/>
</dbReference>
<sequence>MGKTLLDTTSRTNIDPTVIMILHFLLVQPLHVNEEETSSHLISAIVQKSSAHFHVQLPPSETSDSPPVVQLSTFTSGANNSRRSPESAHFYPTRNSFKNMKYTSPDRTLHPTQTQLQSISLWVCVGVIVNFRREENHSRNKKERQNKNMDSDFSCPENGNGTDYASSADDSTLTQVSTGCFHVSPATRKGKRLQLFQMLLLPFIPIMALVIQNALTMTDAINAQKEATVIEHQIDLTVEVGKLLTALQHERSEIAHYIFTKGNRSSLSHRFAATDEALRNVSAIFAFKADSWNSIFGSKANFMEHLSLLGVKRFGIIDIAERGEGQKDSAAIREINWYNVANDLILDQLSTRIRQTSTTGAWRLLIAFKFVIRSIENFSIAIVYGLYYFGKGHLSLDNYARFVRYDSLAQDYLNATQQFSSSSQNTYELFVDNFPYYDNLTARRLEVYANVERTPDTEIATTYYDYMSLYIDSLRMHQDKLRDEILLSVERELEKSGTLQTITICILTLVLFIAPFIIFLVRNATQTIQTFASGLVSKTTELKRERKRCDRLLCQMLPKAVVRQLKQRKQVPAESFDSVTIYFSDIVGFTAISASSTPLEIIAFLNALYKMFDSKLERYDVYKVETIGDAYMVVSGLPHRNGLKHVGEIATMSLDLIAGVKSFHIPHRPNQSVCIRIGFNTGPCVAGVVGTKMPRYCLFGDTINTASRMESTGEAMKIHISASAKEALDAVGGYYTELRGSFEVKDTYWLTGKEGGLPRFLEVDVPGYMDEPEYLKDLTELS</sequence>
<evidence type="ECO:0000256" key="7">
    <source>
        <dbReference type="ARBA" id="ARBA00023134"/>
    </source>
</evidence>
<dbReference type="EC" id="4.6.1.2" evidence="2"/>
<dbReference type="Gene3D" id="6.10.250.780">
    <property type="match status" value="1"/>
</dbReference>
<dbReference type="SUPFAM" id="SSF55073">
    <property type="entry name" value="Nucleotide cyclase"/>
    <property type="match status" value="1"/>
</dbReference>
<keyword evidence="18" id="KW-1185">Reference proteome</keyword>
<dbReference type="InterPro" id="IPR013587">
    <property type="entry name" value="Nitrate/nitrite_sensing"/>
</dbReference>
<evidence type="ECO:0000259" key="16">
    <source>
        <dbReference type="PROSITE" id="PS50125"/>
    </source>
</evidence>
<dbReference type="PANTHER" id="PTHR11920">
    <property type="entry name" value="GUANYLYL CYCLASE"/>
    <property type="match status" value="1"/>
</dbReference>
<keyword evidence="6 15" id="KW-1133">Transmembrane helix</keyword>
<evidence type="ECO:0000256" key="3">
    <source>
        <dbReference type="ARBA" id="ARBA00022692"/>
    </source>
</evidence>
<dbReference type="Gene3D" id="3.30.70.1230">
    <property type="entry name" value="Nucleotide cyclase"/>
    <property type="match status" value="1"/>
</dbReference>
<dbReference type="FunFam" id="3.30.70.1230:FF:000004">
    <property type="entry name" value="Guanylate cyclase"/>
    <property type="match status" value="1"/>
</dbReference>
<keyword evidence="4" id="KW-0732">Signal</keyword>
<dbReference type="GO" id="GO:0007168">
    <property type="term" value="P:receptor guanylyl cyclase signaling pathway"/>
    <property type="evidence" value="ECO:0007669"/>
    <property type="project" value="TreeGrafter"/>
</dbReference>
<evidence type="ECO:0000256" key="2">
    <source>
        <dbReference type="ARBA" id="ARBA00012202"/>
    </source>
</evidence>
<feature type="compositionally biased region" description="Basic and acidic residues" evidence="14">
    <location>
        <begin position="136"/>
        <end position="150"/>
    </location>
</feature>
<evidence type="ECO:0000256" key="11">
    <source>
        <dbReference type="ARBA" id="ARBA00023239"/>
    </source>
</evidence>
<dbReference type="GO" id="GO:0001653">
    <property type="term" value="F:peptide receptor activity"/>
    <property type="evidence" value="ECO:0007669"/>
    <property type="project" value="TreeGrafter"/>
</dbReference>
<comment type="similarity">
    <text evidence="13">Belongs to the adenylyl cyclase class-4/guanylyl cyclase family.</text>
</comment>
<dbReference type="PANTHER" id="PTHR11920:SF501">
    <property type="entry name" value="GUANYLATE CYCLASE 32E"/>
    <property type="match status" value="1"/>
</dbReference>